<dbReference type="SUPFAM" id="SSF56281">
    <property type="entry name" value="Metallo-hydrolase/oxidoreductase"/>
    <property type="match status" value="1"/>
</dbReference>
<dbReference type="InterPro" id="IPR036866">
    <property type="entry name" value="RibonucZ/Hydroxyglut_hydro"/>
</dbReference>
<dbReference type="PANTHER" id="PTHR46018:SF2">
    <property type="entry name" value="ZINC PHOSPHODIESTERASE ELAC PROTEIN 1"/>
    <property type="match status" value="1"/>
</dbReference>
<dbReference type="PANTHER" id="PTHR46018">
    <property type="entry name" value="ZINC PHOSPHODIESTERASE ELAC PROTEIN 1"/>
    <property type="match status" value="1"/>
</dbReference>
<feature type="chain" id="PRO_5045976201" evidence="2">
    <location>
        <begin position="24"/>
        <end position="341"/>
    </location>
</feature>
<dbReference type="InterPro" id="IPR044094">
    <property type="entry name" value="AtsA-like_MBL-fold"/>
</dbReference>
<evidence type="ECO:0000256" key="1">
    <source>
        <dbReference type="ARBA" id="ARBA00022801"/>
    </source>
</evidence>
<keyword evidence="2" id="KW-0732">Signal</keyword>
<dbReference type="Pfam" id="PF12706">
    <property type="entry name" value="Lactamase_B_2"/>
    <property type="match status" value="1"/>
</dbReference>
<name>A0ABY7SM78_9RHOB</name>
<proteinExistence type="predicted"/>
<organism evidence="4 5">
    <name type="scientific">Paracoccus fistulariae</name>
    <dbReference type="NCBI Taxonomy" id="658446"/>
    <lineage>
        <taxon>Bacteria</taxon>
        <taxon>Pseudomonadati</taxon>
        <taxon>Pseudomonadota</taxon>
        <taxon>Alphaproteobacteria</taxon>
        <taxon>Rhodobacterales</taxon>
        <taxon>Paracoccaceae</taxon>
        <taxon>Paracoccus</taxon>
    </lineage>
</organism>
<protein>
    <submittedName>
        <fullName evidence="4">MBL fold metallo-hydrolase</fullName>
    </submittedName>
</protein>
<feature type="signal peptide" evidence="2">
    <location>
        <begin position="1"/>
        <end position="23"/>
    </location>
</feature>
<dbReference type="CDD" id="cd07719">
    <property type="entry name" value="arylsulfatase_AtsA-like_MBL-fold"/>
    <property type="match status" value="1"/>
</dbReference>
<evidence type="ECO:0000259" key="3">
    <source>
        <dbReference type="Pfam" id="PF12706"/>
    </source>
</evidence>
<accession>A0ABY7SM78</accession>
<evidence type="ECO:0000313" key="5">
    <source>
        <dbReference type="Proteomes" id="UP001219349"/>
    </source>
</evidence>
<dbReference type="InterPro" id="IPR001279">
    <property type="entry name" value="Metallo-B-lactamas"/>
</dbReference>
<sequence>MMDKVKTSLLAAILGLNGFAATAETASNPEGAPRIVLLGTAGGPIIRNKRSQPASLLLVNGSTYLIDVGSGTLQRLVEAGYKAQDIDAVLVTHNHMDHVAGLSDVLGFSIVGQRSRPVDIVGPVGINSLVEGAMESVDTPRTLFNEQGLVKSEDPRQVLRAKEIDPSVAQGVIFEDANIKVTACVNSHYQFMPKDAPSWPIARSYSYRIDMQDGSVFFTGDTGPSKNLADCAKGVDVLVSEVIDLDAAVAFASRFFDFDEERLKKTAEHMAMQHIVPTEIGKLAQAAGVKKVVLNHLVPGEDHEVDLEPYTRGIGDYFDGPVILGTDLDVIPLADTVAANN</sequence>
<dbReference type="Proteomes" id="UP001219349">
    <property type="component" value="Chromosome"/>
</dbReference>
<keyword evidence="5" id="KW-1185">Reference proteome</keyword>
<keyword evidence="1" id="KW-0378">Hydrolase</keyword>
<evidence type="ECO:0000256" key="2">
    <source>
        <dbReference type="SAM" id="SignalP"/>
    </source>
</evidence>
<reference evidence="4 5" key="1">
    <citation type="submission" date="2021-01" db="EMBL/GenBank/DDBJ databases">
        <title>Biogeographic distribution of Paracoccus.</title>
        <authorList>
            <person name="Hollensteiner J."/>
            <person name="Leineberger J."/>
            <person name="Brinkhoff T."/>
            <person name="Daniel R."/>
        </authorList>
    </citation>
    <scope>NUCLEOTIDE SEQUENCE [LARGE SCALE GENOMIC DNA]</scope>
    <source>
        <strain evidence="4 5">KCTC 22803</strain>
    </source>
</reference>
<dbReference type="EMBL" id="CP067136">
    <property type="protein sequence ID" value="WCR08116.1"/>
    <property type="molecule type" value="Genomic_DNA"/>
</dbReference>
<evidence type="ECO:0000313" key="4">
    <source>
        <dbReference type="EMBL" id="WCR08116.1"/>
    </source>
</evidence>
<dbReference type="RefSeq" id="WP_271882748.1">
    <property type="nucleotide sequence ID" value="NZ_CP067136.1"/>
</dbReference>
<feature type="domain" description="Metallo-beta-lactamase" evidence="3">
    <location>
        <begin position="65"/>
        <end position="296"/>
    </location>
</feature>
<dbReference type="Gene3D" id="3.60.15.10">
    <property type="entry name" value="Ribonuclease Z/Hydroxyacylglutathione hydrolase-like"/>
    <property type="match status" value="1"/>
</dbReference>
<gene>
    <name evidence="4" type="ORF">JHX87_04690</name>
</gene>